<organism evidence="2 3">
    <name type="scientific">Nonomuraea solani</name>
    <dbReference type="NCBI Taxonomy" id="1144553"/>
    <lineage>
        <taxon>Bacteria</taxon>
        <taxon>Bacillati</taxon>
        <taxon>Actinomycetota</taxon>
        <taxon>Actinomycetes</taxon>
        <taxon>Streptosporangiales</taxon>
        <taxon>Streptosporangiaceae</taxon>
        <taxon>Nonomuraea</taxon>
    </lineage>
</organism>
<keyword evidence="3" id="KW-1185">Reference proteome</keyword>
<reference evidence="2 3" key="1">
    <citation type="submission" date="2016-10" db="EMBL/GenBank/DDBJ databases">
        <authorList>
            <person name="de Groot N.N."/>
        </authorList>
    </citation>
    <scope>NUCLEOTIDE SEQUENCE [LARGE SCALE GENOMIC DNA]</scope>
    <source>
        <strain evidence="2 3">CGMCC 4.7037</strain>
    </source>
</reference>
<dbReference type="Gene3D" id="3.40.430.10">
    <property type="entry name" value="Dihydrofolate Reductase, subunit A"/>
    <property type="match status" value="1"/>
</dbReference>
<evidence type="ECO:0000259" key="1">
    <source>
        <dbReference type="Pfam" id="PF01872"/>
    </source>
</evidence>
<dbReference type="InterPro" id="IPR002734">
    <property type="entry name" value="RibDG_C"/>
</dbReference>
<dbReference type="OrthoDB" id="7949219at2"/>
<dbReference type="InterPro" id="IPR024072">
    <property type="entry name" value="DHFR-like_dom_sf"/>
</dbReference>
<dbReference type="PANTHER" id="PTHR38011:SF11">
    <property type="entry name" value="2,5-DIAMINO-6-RIBOSYLAMINO-4(3H)-PYRIMIDINONE 5'-PHOSPHATE REDUCTASE"/>
    <property type="match status" value="1"/>
</dbReference>
<feature type="domain" description="Bacterial bifunctional deaminase-reductase C-terminal" evidence="1">
    <location>
        <begin position="3"/>
        <end position="189"/>
    </location>
</feature>
<protein>
    <submittedName>
        <fullName evidence="2">Pyrimidine reductase, riboflavin biosynthesis</fullName>
    </submittedName>
</protein>
<dbReference type="Proteomes" id="UP000236732">
    <property type="component" value="Unassembled WGS sequence"/>
</dbReference>
<proteinExistence type="predicted"/>
<dbReference type="GO" id="GO:0009231">
    <property type="term" value="P:riboflavin biosynthetic process"/>
    <property type="evidence" value="ECO:0007669"/>
    <property type="project" value="InterPro"/>
</dbReference>
<dbReference type="InterPro" id="IPR050765">
    <property type="entry name" value="Riboflavin_Biosynth_HTPR"/>
</dbReference>
<dbReference type="GO" id="GO:0008703">
    <property type="term" value="F:5-amino-6-(5-phosphoribosylamino)uracil reductase activity"/>
    <property type="evidence" value="ECO:0007669"/>
    <property type="project" value="InterPro"/>
</dbReference>
<evidence type="ECO:0000313" key="3">
    <source>
        <dbReference type="Proteomes" id="UP000236732"/>
    </source>
</evidence>
<sequence>MRNVVMAMMTTLNGRLDKPDAWVAGVDDEQYADIDRQYNRFDAIIVGSTTYTEMHAYWPGALTDETGYADSNVGTNQRMAEKMNAYRKYVFTRSDDGPNLTWANSEPVIAPADDDVIKFVKNLKDQPGRDIHLAGGATLAQHFVRLGLVDRFRFLVYPLVSAGARWFDQVDHLPTLQLNEVTGYDNGVVALDYTVVQTSE</sequence>
<dbReference type="AlphaFoldDB" id="A0A1H6F0W5"/>
<accession>A0A1H6F0W5</accession>
<gene>
    <name evidence="2" type="ORF">SAMN05444920_14210</name>
</gene>
<dbReference type="RefSeq" id="WP_103964646.1">
    <property type="nucleotide sequence ID" value="NZ_FNVT01000042.1"/>
</dbReference>
<dbReference type="SUPFAM" id="SSF53597">
    <property type="entry name" value="Dihydrofolate reductase-like"/>
    <property type="match status" value="1"/>
</dbReference>
<evidence type="ECO:0000313" key="2">
    <source>
        <dbReference type="EMBL" id="SEH03692.1"/>
    </source>
</evidence>
<name>A0A1H6F0W5_9ACTN</name>
<dbReference type="Pfam" id="PF01872">
    <property type="entry name" value="RibD_C"/>
    <property type="match status" value="1"/>
</dbReference>
<dbReference type="PANTHER" id="PTHR38011">
    <property type="entry name" value="DIHYDROFOLATE REDUCTASE FAMILY PROTEIN (AFU_ORTHOLOGUE AFUA_8G06820)"/>
    <property type="match status" value="1"/>
</dbReference>
<dbReference type="EMBL" id="FNVT01000042">
    <property type="protein sequence ID" value="SEH03692.1"/>
    <property type="molecule type" value="Genomic_DNA"/>
</dbReference>